<keyword evidence="1" id="KW-0175">Coiled coil</keyword>
<name>A0A8T1W6F7_9STRA</name>
<accession>A0A8T1W6F7</accession>
<comment type="caution">
    <text evidence="3">The sequence shown here is derived from an EMBL/GenBank/DDBJ whole genome shotgun (WGS) entry which is preliminary data.</text>
</comment>
<protein>
    <submittedName>
        <fullName evidence="3">Transcription initiation factor TFIID subunit 2</fullName>
    </submittedName>
</protein>
<organism evidence="3 4">
    <name type="scientific">Phytophthora pseudosyringae</name>
    <dbReference type="NCBI Taxonomy" id="221518"/>
    <lineage>
        <taxon>Eukaryota</taxon>
        <taxon>Sar</taxon>
        <taxon>Stramenopiles</taxon>
        <taxon>Oomycota</taxon>
        <taxon>Peronosporomycetes</taxon>
        <taxon>Peronosporales</taxon>
        <taxon>Peronosporaceae</taxon>
        <taxon>Phytophthora</taxon>
    </lineage>
</organism>
<dbReference type="AlphaFoldDB" id="A0A8T1W6F7"/>
<evidence type="ECO:0000313" key="4">
    <source>
        <dbReference type="Proteomes" id="UP000694044"/>
    </source>
</evidence>
<sequence length="329" mass="37294">MSATRQRLQQAIQRKKQYQATTMRTKREAAGINPRELDVAVSIANPHGQLFAVNDNPKIKDFVSSRHFRRSAEDRAPAWGVQGTDLEWSKVVLNPNVQTQDTRFSQWNRDAAAQGILPQVIISVKDDVSCRVERPRELDVKEVAAAVLQPTPQPAVDATRLTRPGDKPELASQQQELAEKQNKIANLQSKVHEVRGELDNERATSEELRVANTEHEKKHSIQEAAVRRMQHLYRRSMDVALRGMLEQYRAKLLAAVKENEADNDTAELIQRVKASGPSHFDLWVLMAARLVHTHRTSSRLGFRPDCEVWPPNVVRLLEAGNYSSAERRS</sequence>
<feature type="region of interest" description="Disordered" evidence="2">
    <location>
        <begin position="192"/>
        <end position="220"/>
    </location>
</feature>
<evidence type="ECO:0000313" key="3">
    <source>
        <dbReference type="EMBL" id="KAG7388955.1"/>
    </source>
</evidence>
<feature type="coiled-coil region" evidence="1">
    <location>
        <begin position="1"/>
        <end position="28"/>
    </location>
</feature>
<reference evidence="3" key="1">
    <citation type="submission" date="2021-02" db="EMBL/GenBank/DDBJ databases">
        <authorList>
            <person name="Palmer J.M."/>
        </authorList>
    </citation>
    <scope>NUCLEOTIDE SEQUENCE</scope>
    <source>
        <strain evidence="3">SCRP734</strain>
    </source>
</reference>
<dbReference type="Proteomes" id="UP000694044">
    <property type="component" value="Unassembled WGS sequence"/>
</dbReference>
<gene>
    <name evidence="3" type="primary">TAF2_2</name>
    <name evidence="3" type="ORF">PHYPSEUDO_011602</name>
</gene>
<evidence type="ECO:0000256" key="1">
    <source>
        <dbReference type="SAM" id="Coils"/>
    </source>
</evidence>
<keyword evidence="4" id="KW-1185">Reference proteome</keyword>
<dbReference type="EMBL" id="JAGDFM010000052">
    <property type="protein sequence ID" value="KAG7388955.1"/>
    <property type="molecule type" value="Genomic_DNA"/>
</dbReference>
<proteinExistence type="predicted"/>
<evidence type="ECO:0000256" key="2">
    <source>
        <dbReference type="SAM" id="MobiDB-lite"/>
    </source>
</evidence>